<accession>A0A7G7YMJ1</accession>
<name>A0A7G7YMJ1_9CORY</name>
<proteinExistence type="predicted"/>
<evidence type="ECO:0000313" key="2">
    <source>
        <dbReference type="Proteomes" id="UP000515275"/>
    </source>
</evidence>
<dbReference type="EMBL" id="CP046883">
    <property type="protein sequence ID" value="QNH95711.1"/>
    <property type="molecule type" value="Genomic_DNA"/>
</dbReference>
<dbReference type="Proteomes" id="UP000515275">
    <property type="component" value="Chromosome"/>
</dbReference>
<dbReference type="Pfam" id="PF03814">
    <property type="entry name" value="KdpA"/>
    <property type="match status" value="1"/>
</dbReference>
<dbReference type="GO" id="GO:0008556">
    <property type="term" value="F:P-type potassium transmembrane transporter activity"/>
    <property type="evidence" value="ECO:0007669"/>
    <property type="project" value="InterPro"/>
</dbReference>
<dbReference type="PANTHER" id="PTHR30607">
    <property type="entry name" value="POTASSIUM-TRANSPORTING ATPASE A CHAIN"/>
    <property type="match status" value="1"/>
</dbReference>
<keyword evidence="2" id="KW-1185">Reference proteome</keyword>
<evidence type="ECO:0000313" key="1">
    <source>
        <dbReference type="EMBL" id="QNH95711.1"/>
    </source>
</evidence>
<sequence>MHLSPLPAALGQIALLIILLAVAYVPLGDWMARVYSSAHHTRAERLCYRFLKINPDADQTWKGYFRAVMGFSIASVIVLYLLQRLQAVLPSWGNAQTAG</sequence>
<gene>
    <name evidence="1" type="ORF">GP473_02600</name>
</gene>
<dbReference type="InterPro" id="IPR004623">
    <property type="entry name" value="KdpA"/>
</dbReference>
<protein>
    <submittedName>
        <fullName evidence="1">Uncharacterized protein</fullName>
    </submittedName>
</protein>
<dbReference type="AlphaFoldDB" id="A0A7G7YMJ1"/>
<dbReference type="PANTHER" id="PTHR30607:SF2">
    <property type="entry name" value="POTASSIUM-TRANSPORTING ATPASE POTASSIUM-BINDING SUBUNIT"/>
    <property type="match status" value="1"/>
</dbReference>
<organism evidence="1 2">
    <name type="scientific">Corynebacterium anserum</name>
    <dbReference type="NCBI Taxonomy" id="2684406"/>
    <lineage>
        <taxon>Bacteria</taxon>
        <taxon>Bacillati</taxon>
        <taxon>Actinomycetota</taxon>
        <taxon>Actinomycetes</taxon>
        <taxon>Mycobacteriales</taxon>
        <taxon>Corynebacteriaceae</taxon>
        <taxon>Corynebacterium</taxon>
    </lineage>
</organism>
<dbReference type="GO" id="GO:0005886">
    <property type="term" value="C:plasma membrane"/>
    <property type="evidence" value="ECO:0007669"/>
    <property type="project" value="TreeGrafter"/>
</dbReference>
<dbReference type="KEGG" id="cans:GP473_02600"/>
<reference evidence="1 2" key="1">
    <citation type="submission" date="2019-12" db="EMBL/GenBank/DDBJ databases">
        <title>Corynebacterium sp. nov., isolated from feces of the Anser Albifrons in China.</title>
        <authorList>
            <person name="Liu Q."/>
        </authorList>
    </citation>
    <scope>NUCLEOTIDE SEQUENCE [LARGE SCALE GENOMIC DNA]</scope>
    <source>
        <strain evidence="1 2">23H37-10</strain>
    </source>
</reference>